<evidence type="ECO:0000313" key="4">
    <source>
        <dbReference type="Proteomes" id="UP000317778"/>
    </source>
</evidence>
<comment type="caution">
    <text evidence="3">The sequence shown here is derived from an EMBL/GenBank/DDBJ whole genome shotgun (WGS) entry which is preliminary data.</text>
</comment>
<feature type="signal peptide" evidence="2">
    <location>
        <begin position="1"/>
        <end position="19"/>
    </location>
</feature>
<evidence type="ECO:0000256" key="1">
    <source>
        <dbReference type="SAM" id="Coils"/>
    </source>
</evidence>
<dbReference type="Proteomes" id="UP000317778">
    <property type="component" value="Unassembled WGS sequence"/>
</dbReference>
<proteinExistence type="predicted"/>
<feature type="coiled-coil region" evidence="1">
    <location>
        <begin position="23"/>
        <end position="71"/>
    </location>
</feature>
<dbReference type="AlphaFoldDB" id="A0A532V9Q8"/>
<gene>
    <name evidence="3" type="ORF">CEE36_02160</name>
</gene>
<keyword evidence="2" id="KW-0732">Signal</keyword>
<feature type="chain" id="PRO_5022214890" description="Periplasmic heavy metal sensor" evidence="2">
    <location>
        <begin position="20"/>
        <end position="210"/>
    </location>
</feature>
<evidence type="ECO:0000256" key="2">
    <source>
        <dbReference type="SAM" id="SignalP"/>
    </source>
</evidence>
<keyword evidence="1" id="KW-0175">Coiled coil</keyword>
<evidence type="ECO:0000313" key="3">
    <source>
        <dbReference type="EMBL" id="TKJ43943.1"/>
    </source>
</evidence>
<organism evidence="3 4">
    <name type="scientific">candidate division TA06 bacterium B3_TA06</name>
    <dbReference type="NCBI Taxonomy" id="2012487"/>
    <lineage>
        <taxon>Bacteria</taxon>
        <taxon>Bacteria division TA06</taxon>
    </lineage>
</organism>
<accession>A0A532V9Q8</accession>
<name>A0A532V9Q8_UNCT6</name>
<evidence type="ECO:0008006" key="5">
    <source>
        <dbReference type="Google" id="ProtNLM"/>
    </source>
</evidence>
<sequence length="210" mass="24335">MRRLFILMALAVVVVTAQTSDGAADSEKELERMRTTMEEARVAMEEARPALEEARAALEEKRAEFEKARAAMAPTSERALEMIRTMRIMRMREGLNLSDEQVAALLPKLSQRDSLVLSHRKAQAADFKLLKEELAKRNPSESKLSQIMDRLKKREAEHHKQMRELRDEMLSVLSVEQQARFVIFEVEFERGIRRFIDEIREDHGRGGRSR</sequence>
<protein>
    <recommendedName>
        <fullName evidence="5">Periplasmic heavy metal sensor</fullName>
    </recommendedName>
</protein>
<reference evidence="3 4" key="1">
    <citation type="submission" date="2017-06" db="EMBL/GenBank/DDBJ databases">
        <title>Novel microbial phyla capable of carbon fixation and sulfur reduction in deep-sea sediments.</title>
        <authorList>
            <person name="Huang J."/>
            <person name="Baker B."/>
            <person name="Wang Y."/>
        </authorList>
    </citation>
    <scope>NUCLEOTIDE SEQUENCE [LARGE SCALE GENOMIC DNA]</scope>
    <source>
        <strain evidence="3">B3_TA06</strain>
    </source>
</reference>
<dbReference type="EMBL" id="NJBO01000002">
    <property type="protein sequence ID" value="TKJ43943.1"/>
    <property type="molecule type" value="Genomic_DNA"/>
</dbReference>
<dbReference type="Gene3D" id="1.20.120.1490">
    <property type="match status" value="1"/>
</dbReference>